<comment type="similarity">
    <text evidence="3 14">Belongs to the peptidase S10 family.</text>
</comment>
<dbReference type="Pfam" id="PF00450">
    <property type="entry name" value="Peptidase_S10"/>
    <property type="match status" value="1"/>
</dbReference>
<evidence type="ECO:0000256" key="10">
    <source>
        <dbReference type="ARBA" id="ARBA00023026"/>
    </source>
</evidence>
<evidence type="ECO:0000313" key="16">
    <source>
        <dbReference type="Proteomes" id="UP000326950"/>
    </source>
</evidence>
<dbReference type="GO" id="GO:0000324">
    <property type="term" value="C:fungal-type vacuole"/>
    <property type="evidence" value="ECO:0007669"/>
    <property type="project" value="TreeGrafter"/>
</dbReference>
<evidence type="ECO:0000256" key="6">
    <source>
        <dbReference type="ARBA" id="ARBA00022645"/>
    </source>
</evidence>
<dbReference type="InterPro" id="IPR018202">
    <property type="entry name" value="Ser_caboxypep_ser_AS"/>
</dbReference>
<organism evidence="15 16">
    <name type="scientific">Aspergillus tamarii</name>
    <dbReference type="NCBI Taxonomy" id="41984"/>
    <lineage>
        <taxon>Eukaryota</taxon>
        <taxon>Fungi</taxon>
        <taxon>Dikarya</taxon>
        <taxon>Ascomycota</taxon>
        <taxon>Pezizomycotina</taxon>
        <taxon>Eurotiomycetes</taxon>
        <taxon>Eurotiomycetidae</taxon>
        <taxon>Eurotiales</taxon>
        <taxon>Aspergillaceae</taxon>
        <taxon>Aspergillus</taxon>
        <taxon>Aspergillus subgen. Circumdati</taxon>
    </lineage>
</organism>
<sequence>MRLLSLLTLILSSFLAKAHYAPVAEDVLALPTDQDGAGIDAKEVPDGTCGSAKSYAGYARFPPNSMKGVKHDYPINTFFWYFKAKENAETAPLVIWMNGGPGASSMFGLFTENGPCHVNRNLTTRENPWSWNKEYNVLYLDQPVQTGFSYDIQTPGVLDLTTGNIIANHSGPLGHTLIPGNFSSQNVNSTANTTENAARHFWNFLQLWTDEFQHHTTSDKSISIWTESYGGRYGPSFAAYIQQQNRRITDNSLAATPINLTTVGIINGCIDLLTQETSNPEFAYDRNPYGIEGITRQDFSNALISYSRNGGCLDKIHECHHLADAFDPNMYGDITQVNQACESASDLCQNEVEGPYTFRKKWAFYDITHCYLDPFPESFFVEYLATKKVRDALGVPVNYTDISNTVGLAFNLTGDYARRDTKGYLEDIAGLVDSGIQVALIHGDRDFACNWIGGERVSLAVDYTQSGKFKQAGYADITSESSSVGQVRQHGLFSFARIYQSGHMVPAYRPQDSYQIFSRAMQKKDIATGRILVTGNYSTEGPWNSTTTLKPEPMPSPTCYLRGLPSTCADNQIEAVKKGEAVTEDGIIIKPEFPKDVCPILPARRLALNLN</sequence>
<evidence type="ECO:0000256" key="1">
    <source>
        <dbReference type="ARBA" id="ARBA00001003"/>
    </source>
</evidence>
<reference evidence="15 16" key="1">
    <citation type="submission" date="2019-04" db="EMBL/GenBank/DDBJ databases">
        <title>Friends and foes A comparative genomics study of 23 Aspergillus species from section Flavi.</title>
        <authorList>
            <consortium name="DOE Joint Genome Institute"/>
            <person name="Kjaerbolling I."/>
            <person name="Vesth T."/>
            <person name="Frisvad J.C."/>
            <person name="Nybo J.L."/>
            <person name="Theobald S."/>
            <person name="Kildgaard S."/>
            <person name="Isbrandt T."/>
            <person name="Kuo A."/>
            <person name="Sato A."/>
            <person name="Lyhne E.K."/>
            <person name="Kogle M.E."/>
            <person name="Wiebenga A."/>
            <person name="Kun R.S."/>
            <person name="Lubbers R.J."/>
            <person name="Makela M.R."/>
            <person name="Barry K."/>
            <person name="Chovatia M."/>
            <person name="Clum A."/>
            <person name="Daum C."/>
            <person name="Haridas S."/>
            <person name="He G."/>
            <person name="LaButti K."/>
            <person name="Lipzen A."/>
            <person name="Mondo S."/>
            <person name="Riley R."/>
            <person name="Salamov A."/>
            <person name="Simmons B.A."/>
            <person name="Magnuson J.K."/>
            <person name="Henrissat B."/>
            <person name="Mortensen U.H."/>
            <person name="Larsen T.O."/>
            <person name="Devries R.P."/>
            <person name="Grigoriev I.V."/>
            <person name="Machida M."/>
            <person name="Baker S.E."/>
            <person name="Andersen M.R."/>
        </authorList>
    </citation>
    <scope>NUCLEOTIDE SEQUENCE [LARGE SCALE GENOMIC DNA]</scope>
    <source>
        <strain evidence="15 16">CBS 117626</strain>
    </source>
</reference>
<evidence type="ECO:0000256" key="7">
    <source>
        <dbReference type="ARBA" id="ARBA00022670"/>
    </source>
</evidence>
<evidence type="ECO:0000256" key="12">
    <source>
        <dbReference type="ARBA" id="ARBA00023288"/>
    </source>
</evidence>
<proteinExistence type="inferred from homology"/>
<feature type="chain" id="PRO_5031609823" description="Carboxypeptidase" evidence="14">
    <location>
        <begin position="19"/>
        <end position="611"/>
    </location>
</feature>
<dbReference type="EC" id="3.4.16.-" evidence="14"/>
<keyword evidence="12" id="KW-0449">Lipoprotein</keyword>
<dbReference type="PROSITE" id="PS00560">
    <property type="entry name" value="CARBOXYPEPT_SER_HIS"/>
    <property type="match status" value="1"/>
</dbReference>
<dbReference type="OrthoDB" id="443318at2759"/>
<dbReference type="AlphaFoldDB" id="A0A5N6VBM5"/>
<dbReference type="GO" id="GO:0098552">
    <property type="term" value="C:side of membrane"/>
    <property type="evidence" value="ECO:0007669"/>
    <property type="project" value="UniProtKB-KW"/>
</dbReference>
<dbReference type="GO" id="GO:0005886">
    <property type="term" value="C:plasma membrane"/>
    <property type="evidence" value="ECO:0007669"/>
    <property type="project" value="UniProtKB-SubCell"/>
</dbReference>
<comment type="subcellular location">
    <subcellularLocation>
        <location evidence="2">Cell membrane</location>
        <topology evidence="2">Lipid-anchor</topology>
        <topology evidence="2">GPI-anchor</topology>
    </subcellularLocation>
</comment>
<keyword evidence="16" id="KW-1185">Reference proteome</keyword>
<protein>
    <recommendedName>
        <fullName evidence="14">Carboxypeptidase</fullName>
        <ecNumber evidence="14">3.4.16.-</ecNumber>
    </recommendedName>
</protein>
<feature type="signal peptide" evidence="14">
    <location>
        <begin position="1"/>
        <end position="18"/>
    </location>
</feature>
<evidence type="ECO:0000313" key="15">
    <source>
        <dbReference type="EMBL" id="KAE8168428.1"/>
    </source>
</evidence>
<keyword evidence="10" id="KW-0843">Virulence</keyword>
<keyword evidence="9 14" id="KW-0378">Hydrolase</keyword>
<keyword evidence="4" id="KW-1003">Cell membrane</keyword>
<name>A0A5N6VBM5_ASPTM</name>
<dbReference type="GO" id="GO:0006508">
    <property type="term" value="P:proteolysis"/>
    <property type="evidence" value="ECO:0007669"/>
    <property type="project" value="UniProtKB-KW"/>
</dbReference>
<dbReference type="Gene3D" id="3.40.50.1820">
    <property type="entry name" value="alpha/beta hydrolase"/>
    <property type="match status" value="1"/>
</dbReference>
<keyword evidence="5" id="KW-0472">Membrane</keyword>
<accession>A0A5N6VBM5</accession>
<comment type="function">
    <text evidence="13">Extracellular serine carboxypeptidase that contributes to pathogenicity.</text>
</comment>
<evidence type="ECO:0000256" key="8">
    <source>
        <dbReference type="ARBA" id="ARBA00022729"/>
    </source>
</evidence>
<dbReference type="SUPFAM" id="SSF53474">
    <property type="entry name" value="alpha/beta-Hydrolases"/>
    <property type="match status" value="1"/>
</dbReference>
<dbReference type="InterPro" id="IPR001563">
    <property type="entry name" value="Peptidase_S10"/>
</dbReference>
<keyword evidence="8 14" id="KW-0732">Signal</keyword>
<dbReference type="Proteomes" id="UP000326950">
    <property type="component" value="Unassembled WGS sequence"/>
</dbReference>
<keyword evidence="6 14" id="KW-0121">Carboxypeptidase</keyword>
<evidence type="ECO:0000256" key="14">
    <source>
        <dbReference type="RuleBase" id="RU361156"/>
    </source>
</evidence>
<gene>
    <name evidence="15" type="ORF">BDV40DRAFT_294382</name>
</gene>
<dbReference type="PROSITE" id="PS00131">
    <property type="entry name" value="CARBOXYPEPT_SER_SER"/>
    <property type="match status" value="1"/>
</dbReference>
<dbReference type="PRINTS" id="PR00724">
    <property type="entry name" value="CRBOXYPTASEC"/>
</dbReference>
<dbReference type="PANTHER" id="PTHR11802">
    <property type="entry name" value="SERINE PROTEASE FAMILY S10 SERINE CARBOXYPEPTIDASE"/>
    <property type="match status" value="1"/>
</dbReference>
<evidence type="ECO:0000256" key="4">
    <source>
        <dbReference type="ARBA" id="ARBA00022475"/>
    </source>
</evidence>
<evidence type="ECO:0000256" key="3">
    <source>
        <dbReference type="ARBA" id="ARBA00009431"/>
    </source>
</evidence>
<evidence type="ECO:0000256" key="13">
    <source>
        <dbReference type="ARBA" id="ARBA00037356"/>
    </source>
</evidence>
<evidence type="ECO:0000256" key="2">
    <source>
        <dbReference type="ARBA" id="ARBA00004609"/>
    </source>
</evidence>
<dbReference type="InterPro" id="IPR033124">
    <property type="entry name" value="Ser_caboxypep_his_AS"/>
</dbReference>
<evidence type="ECO:0000256" key="11">
    <source>
        <dbReference type="ARBA" id="ARBA00023180"/>
    </source>
</evidence>
<dbReference type="EMBL" id="ML738585">
    <property type="protein sequence ID" value="KAE8168428.1"/>
    <property type="molecule type" value="Genomic_DNA"/>
</dbReference>
<evidence type="ECO:0000256" key="9">
    <source>
        <dbReference type="ARBA" id="ARBA00022801"/>
    </source>
</evidence>
<keyword evidence="7 14" id="KW-0645">Protease</keyword>
<evidence type="ECO:0000256" key="5">
    <source>
        <dbReference type="ARBA" id="ARBA00022622"/>
    </source>
</evidence>
<keyword evidence="5" id="KW-0336">GPI-anchor</keyword>
<comment type="catalytic activity">
    <reaction evidence="1">
        <text>Preferential release of a C-terminal arginine or lysine residue.</text>
        <dbReference type="EC" id="3.4.16.6"/>
    </reaction>
</comment>
<dbReference type="PANTHER" id="PTHR11802:SF189">
    <property type="entry name" value="CARBOXYPEPTIDASE"/>
    <property type="match status" value="1"/>
</dbReference>
<dbReference type="InterPro" id="IPR029058">
    <property type="entry name" value="AB_hydrolase_fold"/>
</dbReference>
<keyword evidence="11" id="KW-0325">Glycoprotein</keyword>
<dbReference type="GO" id="GO:0004185">
    <property type="term" value="F:serine-type carboxypeptidase activity"/>
    <property type="evidence" value="ECO:0007669"/>
    <property type="project" value="UniProtKB-UniRule"/>
</dbReference>